<evidence type="ECO:0000256" key="8">
    <source>
        <dbReference type="SAM" id="Phobius"/>
    </source>
</evidence>
<comment type="subcellular location">
    <subcellularLocation>
        <location evidence="1">Cell membrane</location>
        <topology evidence="1">Multi-pass membrane protein</topology>
    </subcellularLocation>
</comment>
<keyword evidence="11" id="KW-1185">Reference proteome</keyword>
<feature type="transmembrane region" description="Helical" evidence="8">
    <location>
        <begin position="384"/>
        <end position="406"/>
    </location>
</feature>
<dbReference type="PANTHER" id="PTHR33406">
    <property type="entry name" value="MEMBRANE PROTEIN MJ1562-RELATED"/>
    <property type="match status" value="1"/>
</dbReference>
<name>A0A7W9YFS4_9ACTN</name>
<evidence type="ECO:0000256" key="7">
    <source>
        <dbReference type="SAM" id="MobiDB-lite"/>
    </source>
</evidence>
<evidence type="ECO:0000256" key="1">
    <source>
        <dbReference type="ARBA" id="ARBA00004651"/>
    </source>
</evidence>
<evidence type="ECO:0000313" key="10">
    <source>
        <dbReference type="EMBL" id="MBB6171282.1"/>
    </source>
</evidence>
<feature type="transmembrane region" description="Helical" evidence="8">
    <location>
        <begin position="531"/>
        <end position="551"/>
    </location>
</feature>
<dbReference type="RefSeq" id="WP_184074577.1">
    <property type="nucleotide sequence ID" value="NZ_JACHDS010000001.1"/>
</dbReference>
<gene>
    <name evidence="10" type="ORF">HNR23_001342</name>
</gene>
<keyword evidence="5 8" id="KW-1133">Transmembrane helix</keyword>
<evidence type="ECO:0000259" key="9">
    <source>
        <dbReference type="PROSITE" id="PS50156"/>
    </source>
</evidence>
<feature type="transmembrane region" description="Helical" evidence="8">
    <location>
        <begin position="599"/>
        <end position="620"/>
    </location>
</feature>
<feature type="transmembrane region" description="Helical" evidence="8">
    <location>
        <begin position="641"/>
        <end position="662"/>
    </location>
</feature>
<dbReference type="InterPro" id="IPR050545">
    <property type="entry name" value="Mycobact_MmpL"/>
</dbReference>
<feature type="transmembrane region" description="Helical" evidence="8">
    <location>
        <begin position="313"/>
        <end position="335"/>
    </location>
</feature>
<feature type="region of interest" description="Disordered" evidence="7">
    <location>
        <begin position="722"/>
        <end position="755"/>
    </location>
</feature>
<feature type="transmembrane region" description="Helical" evidence="8">
    <location>
        <begin position="276"/>
        <end position="301"/>
    </location>
</feature>
<dbReference type="GO" id="GO:0005886">
    <property type="term" value="C:plasma membrane"/>
    <property type="evidence" value="ECO:0007669"/>
    <property type="project" value="UniProtKB-SubCell"/>
</dbReference>
<dbReference type="InterPro" id="IPR004869">
    <property type="entry name" value="MMPL_dom"/>
</dbReference>
<feature type="domain" description="SSD" evidence="9">
    <location>
        <begin position="202"/>
        <end position="334"/>
    </location>
</feature>
<feature type="transmembrane region" description="Helical" evidence="8">
    <location>
        <begin position="668"/>
        <end position="692"/>
    </location>
</feature>
<feature type="transmembrane region" description="Helical" evidence="8">
    <location>
        <begin position="12"/>
        <end position="35"/>
    </location>
</feature>
<keyword evidence="3" id="KW-1003">Cell membrane</keyword>
<accession>A0A7W9YFS4</accession>
<dbReference type="PROSITE" id="PS50156">
    <property type="entry name" value="SSD"/>
    <property type="match status" value="1"/>
</dbReference>
<keyword evidence="4 8" id="KW-0812">Transmembrane</keyword>
<sequence length="755" mass="79223">MFGGLGRFAYRWRVGVLAATALFIAFAVTWGTGLFGSVSHGGFEDPDSESSRAAERLQAEFGHDAVDVVAVYRSDELKIDNPVFAANVRNTVDRLPEDKVASAPSYLDEDLSDTERGILISEDRHATYVPITFKGADNDERMAAFTSIADDLDAGPLDTYLGGPLAVGKEISAGAESDVVTAELISLPVLLVLLVVIFGGVVAALMPLAVGGIAVLGSLTLLHALTYVTEVSVFAVNVATLLGLGLAIDYGLFMVSRFREESARDGTDTRTAIARTLATAGRTVAFSGVTVMIAFGGLLFFPQPILRSIGLGGIAVVLFDLLAALVMLPALLSVVGHRIDALQLRLFRPRPRAGTADASAAMRTVPTGTGAWARLAHSVMRSPALYLAAVGGVLVAFASALMFTHVGSTDQRYLPQDANSRIATDMLRDDFPAGGVNQIDVVLAGDMSGRDLDGYAERLGGLPGAAGADVARTGDGAAHVTVAYEGEIDDPATTDLVRDVRAETAPEGADEVLVGGPAAVQLDNMDAIVDAVPWTLAFVVTVTVVLLFLAFGSVVLPLKAVLMGFLSLGASLGVVIWGFQDGHLGGLLGFDGVGTMDPTYLVLILIVAFGLAMDYELFLLSRVREEYLRSGDNTHSVAVGLQRTGGIITSAALLLVVVMLAMGSSSLLSLKIIGIGLAVAVIVDATLVRALLVPAGMRLLGRANWWLPRPLRWLHDRIGISEGEEADTAPQPEARPAVPPVTSAHDPADPAIRSR</sequence>
<organism evidence="10 11">
    <name type="scientific">Nocardiopsis mwathae</name>
    <dbReference type="NCBI Taxonomy" id="1472723"/>
    <lineage>
        <taxon>Bacteria</taxon>
        <taxon>Bacillati</taxon>
        <taxon>Actinomycetota</taxon>
        <taxon>Actinomycetes</taxon>
        <taxon>Streptosporangiales</taxon>
        <taxon>Nocardiopsidaceae</taxon>
        <taxon>Nocardiopsis</taxon>
    </lineage>
</organism>
<evidence type="ECO:0000256" key="3">
    <source>
        <dbReference type="ARBA" id="ARBA00022475"/>
    </source>
</evidence>
<feature type="transmembrane region" description="Helical" evidence="8">
    <location>
        <begin position="558"/>
        <end position="579"/>
    </location>
</feature>
<evidence type="ECO:0000256" key="2">
    <source>
        <dbReference type="ARBA" id="ARBA00010157"/>
    </source>
</evidence>
<proteinExistence type="inferred from homology"/>
<comment type="similarity">
    <text evidence="2">Belongs to the resistance-nodulation-cell division (RND) (TC 2.A.6) family. MmpL subfamily.</text>
</comment>
<dbReference type="PANTHER" id="PTHR33406:SF11">
    <property type="entry name" value="MEMBRANE PROTEIN SCO6666-RELATED"/>
    <property type="match status" value="1"/>
</dbReference>
<dbReference type="AlphaFoldDB" id="A0A7W9YFS4"/>
<evidence type="ECO:0000256" key="6">
    <source>
        <dbReference type="ARBA" id="ARBA00023136"/>
    </source>
</evidence>
<feature type="transmembrane region" description="Helical" evidence="8">
    <location>
        <begin position="234"/>
        <end position="255"/>
    </location>
</feature>
<dbReference type="InterPro" id="IPR000731">
    <property type="entry name" value="SSD"/>
</dbReference>
<feature type="transmembrane region" description="Helical" evidence="8">
    <location>
        <begin position="189"/>
        <end position="222"/>
    </location>
</feature>
<dbReference type="Pfam" id="PF03176">
    <property type="entry name" value="MMPL"/>
    <property type="match status" value="2"/>
</dbReference>
<reference evidence="10 11" key="1">
    <citation type="submission" date="2020-08" db="EMBL/GenBank/DDBJ databases">
        <title>Sequencing the genomes of 1000 actinobacteria strains.</title>
        <authorList>
            <person name="Klenk H.-P."/>
        </authorList>
    </citation>
    <scope>NUCLEOTIDE SEQUENCE [LARGE SCALE GENOMIC DNA]</scope>
    <source>
        <strain evidence="10 11">DSM 46659</strain>
    </source>
</reference>
<dbReference type="Gene3D" id="1.20.1640.10">
    <property type="entry name" value="Multidrug efflux transporter AcrB transmembrane domain"/>
    <property type="match status" value="2"/>
</dbReference>
<dbReference type="SUPFAM" id="SSF82866">
    <property type="entry name" value="Multidrug efflux transporter AcrB transmembrane domain"/>
    <property type="match status" value="2"/>
</dbReference>
<protein>
    <submittedName>
        <fullName evidence="10">RND superfamily putative drug exporter</fullName>
    </submittedName>
</protein>
<dbReference type="EMBL" id="JACHDS010000001">
    <property type="protein sequence ID" value="MBB6171282.1"/>
    <property type="molecule type" value="Genomic_DNA"/>
</dbReference>
<evidence type="ECO:0000256" key="5">
    <source>
        <dbReference type="ARBA" id="ARBA00022989"/>
    </source>
</evidence>
<keyword evidence="6 8" id="KW-0472">Membrane</keyword>
<evidence type="ECO:0000313" key="11">
    <source>
        <dbReference type="Proteomes" id="UP000546642"/>
    </source>
</evidence>
<evidence type="ECO:0000256" key="4">
    <source>
        <dbReference type="ARBA" id="ARBA00022692"/>
    </source>
</evidence>
<comment type="caution">
    <text evidence="10">The sequence shown here is derived from an EMBL/GenBank/DDBJ whole genome shotgun (WGS) entry which is preliminary data.</text>
</comment>
<dbReference type="Proteomes" id="UP000546642">
    <property type="component" value="Unassembled WGS sequence"/>
</dbReference>